<reference evidence="2 3" key="2">
    <citation type="journal article" date="2016" name="Genome Announc.">
        <title>Draft Genome Sequence of the N2-Fixing Cyanobacterium Nostoc piscinale CENA21, Isolated from the Brazilian Amazon Floodplain.</title>
        <authorList>
            <person name="Leao T."/>
            <person name="Guimaraes P.I."/>
            <person name="de Melo A.G."/>
            <person name="Ramos R.T."/>
            <person name="Leao P.N."/>
            <person name="Silva A."/>
            <person name="Fiore M.F."/>
            <person name="Schneider M.P."/>
        </authorList>
    </citation>
    <scope>NUCLEOTIDE SEQUENCE [LARGE SCALE GENOMIC DNA]</scope>
    <source>
        <strain evidence="2 3">CENA21</strain>
    </source>
</reference>
<proteinExistence type="predicted"/>
<dbReference type="InterPro" id="IPR012903">
    <property type="entry name" value="Nif11"/>
</dbReference>
<dbReference type="Proteomes" id="UP000062645">
    <property type="component" value="Chromosome"/>
</dbReference>
<protein>
    <submittedName>
        <fullName evidence="2">Bacteriocin</fullName>
    </submittedName>
</protein>
<organism evidence="2 3">
    <name type="scientific">Nostoc piscinale CENA21</name>
    <dbReference type="NCBI Taxonomy" id="224013"/>
    <lineage>
        <taxon>Bacteria</taxon>
        <taxon>Bacillati</taxon>
        <taxon>Cyanobacteriota</taxon>
        <taxon>Cyanophyceae</taxon>
        <taxon>Nostocales</taxon>
        <taxon>Nostocaceae</taxon>
        <taxon>Nostoc</taxon>
    </lineage>
</organism>
<dbReference type="NCBIfam" id="TIGR03798">
    <property type="entry name" value="leader_Nif11"/>
    <property type="match status" value="1"/>
</dbReference>
<evidence type="ECO:0000313" key="2">
    <source>
        <dbReference type="EMBL" id="ALF52458.1"/>
    </source>
</evidence>
<dbReference type="STRING" id="224013.ACX27_05720"/>
<dbReference type="Pfam" id="PF07862">
    <property type="entry name" value="Nif11"/>
    <property type="match status" value="1"/>
</dbReference>
<dbReference type="OrthoDB" id="1121904at2"/>
<gene>
    <name evidence="2" type="ORF">ACX27_05720</name>
</gene>
<name>A0A0M4T0F1_9NOSO</name>
<dbReference type="AlphaFoldDB" id="A0A0M4T0F1"/>
<dbReference type="RefSeq" id="WP_062289575.1">
    <property type="nucleotide sequence ID" value="NZ_CP012036.1"/>
</dbReference>
<evidence type="ECO:0000259" key="1">
    <source>
        <dbReference type="Pfam" id="PF07862"/>
    </source>
</evidence>
<dbReference type="PATRIC" id="fig|224013.5.peg.1385"/>
<accession>A0A0M4T0F1</accession>
<dbReference type="KEGG" id="npz:ACX27_05720"/>
<keyword evidence="3" id="KW-1185">Reference proteome</keyword>
<sequence length="77" mass="8661">MALQNAARFFKAVKADQALQQKLKATANPEAFVKMAKERGYDFTVAELEDEIDHLSPEDLAAIINPGWGPRRHINPR</sequence>
<dbReference type="InterPro" id="IPR022516">
    <property type="entry name" value="CHP03798_Ocin"/>
</dbReference>
<evidence type="ECO:0000313" key="3">
    <source>
        <dbReference type="Proteomes" id="UP000062645"/>
    </source>
</evidence>
<reference evidence="3" key="1">
    <citation type="submission" date="2015-07" db="EMBL/GenBank/DDBJ databases">
        <title>Genome Of Nitrogen-Fixing Cyanobacterium Nostoc piscinale CENA21 From Solimoes/Amazon River Floodplain Sediments And Comparative Genomics To Uncover Biosynthetic Natural Products Potential.</title>
        <authorList>
            <person name="Leao T.F."/>
            <person name="Leao P.N."/>
            <person name="Guimaraes P.I."/>
            <person name="de Melo A.G.C."/>
            <person name="Ramos R.T.J."/>
            <person name="Silva A."/>
            <person name="Fiore M.F."/>
            <person name="Schneider M.P.C."/>
        </authorList>
    </citation>
    <scope>NUCLEOTIDE SEQUENCE [LARGE SCALE GENOMIC DNA]</scope>
    <source>
        <strain evidence="3">CENA21</strain>
    </source>
</reference>
<dbReference type="EMBL" id="CP012036">
    <property type="protein sequence ID" value="ALF52458.1"/>
    <property type="molecule type" value="Genomic_DNA"/>
</dbReference>
<feature type="domain" description="Nif11" evidence="1">
    <location>
        <begin position="1"/>
        <end position="48"/>
    </location>
</feature>